<dbReference type="EMBL" id="FLQV01002118">
    <property type="protein sequence ID" value="SBT00787.1"/>
    <property type="molecule type" value="Genomic_DNA"/>
</dbReference>
<gene>
    <name evidence="5" type="ORF">POVCU1_062350</name>
    <name evidence="4" type="ORF">POVCU2_0067410</name>
</gene>
<evidence type="ECO:0000256" key="1">
    <source>
        <dbReference type="SAM" id="Coils"/>
    </source>
</evidence>
<reference evidence="5" key="2">
    <citation type="submission" date="2016-05" db="EMBL/GenBank/DDBJ databases">
        <authorList>
            <person name="Lavstsen T."/>
            <person name="Jespersen J.S."/>
        </authorList>
    </citation>
    <scope>NUCLEOTIDE SEQUENCE [LARGE SCALE GENOMIC DNA]</scope>
</reference>
<dbReference type="Proteomes" id="UP000078560">
    <property type="component" value="Unassembled WGS sequence"/>
</dbReference>
<reference evidence="6 7" key="1">
    <citation type="submission" date="2016-05" db="EMBL/GenBank/DDBJ databases">
        <authorList>
            <person name="Naeem Raeece"/>
        </authorList>
    </citation>
    <scope>NUCLEOTIDE SEQUENCE [LARGE SCALE GENOMIC DNA]</scope>
</reference>
<evidence type="ECO:0000313" key="7">
    <source>
        <dbReference type="Proteomes" id="UP000078560"/>
    </source>
</evidence>
<feature type="region of interest" description="Disordered" evidence="2">
    <location>
        <begin position="884"/>
        <end position="908"/>
    </location>
</feature>
<dbReference type="EMBL" id="FLQU01001101">
    <property type="protein sequence ID" value="SBS91418.1"/>
    <property type="molecule type" value="Genomic_DNA"/>
</dbReference>
<sequence>MGKIRGIARKIYKSVEKHKLELSVDYIELTFYKNIYVTFELIRNSRVIVSTERVLLNEGRAYFKNSIEINVTLFHKRNEKEFENKNYTLIFYRIIQNKKHIIGNSQIDISQFAHTNILHSISLPLELNSINSGTVHLHVSCRSLEEGINGSKNRNRYSSVPVFPTSSLNFSTLNDFPHSKDETKLRGPQFASIREKCTKGGIHDSKRAKEEHNSVASPAFAIGVAGENTERSMSKVKIHRRSLSSVNINEGSIYNIFEREKNAALGESRERHLNSSYMEDKTVSHLKMCINDALHRLKEMNNPNANQCDLHMLDQTGVQTSQKSYIRENGKREKKIGVTIGKTGYKWEDERDKGDSTTNISIHEAPVNPGLLASKWKAEEPYLNLQVRPFIGNMEKAIENAETIKNINRYFLEKRKSVDKETQPLNYTEVERTLRDSKENPDSYKMSRNNLSKEKDTFGKIIIRNNEYSHLGWDRNLVGWQQCKMPLAKEKFQVADDNGDDVDDDELRNIVLIIVQRSVLFSMERYEHFELLLRELKDLLLLLTSKKTQRGGSNLLSGKKTRLKNTLDFSHNFGKTFQQHGYQYWDHLSPKGDNSDRAIGKSCGYGGSYVGGYDGDNNGNLAAFKEKIADYCRKELTPNMDIYSAKSHFEIVSKRINLLFCYIREEIGDTIDYLKSFLNNEKMDRHKESIENLSQEKIFINNNHLKRECVTYRTIDSSNYKGQFINGEKKFSGRRKFKIEESIHTDSPYRINRPHNSCNELLKSRPPINTSYILKDCSDEEKNNMNVSSTVIKLTEDVHNMQQMIKRLTHVYAIDEEVNERTNMNSFDDTPITHGNNAPYIRRSKHDDVVQKQRLPRAGEYLSPWENVLPHRALHNADKKMRSQMFTTRSSSGGSSGSGGYDNSRNRDCGEQYDQQIAELESELLNTKLQLAQSETKREEEINEMKKKILY</sequence>
<evidence type="ECO:0000313" key="5">
    <source>
        <dbReference type="EMBL" id="SBT00787.1"/>
    </source>
</evidence>
<evidence type="ECO:0000256" key="2">
    <source>
        <dbReference type="SAM" id="MobiDB-lite"/>
    </source>
</evidence>
<dbReference type="Proteomes" id="UP000078546">
    <property type="component" value="Unassembled WGS sequence"/>
</dbReference>
<evidence type="ECO:0000313" key="4">
    <source>
        <dbReference type="EMBL" id="SBS91418.1"/>
    </source>
</evidence>
<accession>A0A1A8X698</accession>
<name>A0A1A8X698_PLAOA</name>
<dbReference type="PROSITE" id="PS51840">
    <property type="entry name" value="C2_NT"/>
    <property type="match status" value="1"/>
</dbReference>
<evidence type="ECO:0000259" key="3">
    <source>
        <dbReference type="PROSITE" id="PS51840"/>
    </source>
</evidence>
<dbReference type="AlphaFoldDB" id="A0A1A8X698"/>
<keyword evidence="1" id="KW-0175">Coiled coil</keyword>
<feature type="domain" description="C2 NT-type" evidence="3">
    <location>
        <begin position="8"/>
        <end position="145"/>
    </location>
</feature>
<dbReference type="Pfam" id="PF10358">
    <property type="entry name" value="NT-C2"/>
    <property type="match status" value="1"/>
</dbReference>
<proteinExistence type="predicted"/>
<organism evidence="5 6">
    <name type="scientific">Plasmodium ovale curtisi</name>
    <dbReference type="NCBI Taxonomy" id="864141"/>
    <lineage>
        <taxon>Eukaryota</taxon>
        <taxon>Sar</taxon>
        <taxon>Alveolata</taxon>
        <taxon>Apicomplexa</taxon>
        <taxon>Aconoidasida</taxon>
        <taxon>Haemosporida</taxon>
        <taxon>Plasmodiidae</taxon>
        <taxon>Plasmodium</taxon>
        <taxon>Plasmodium (Plasmodium)</taxon>
    </lineage>
</organism>
<protein>
    <recommendedName>
        <fullName evidence="3">C2 NT-type domain-containing protein</fullName>
    </recommendedName>
</protein>
<evidence type="ECO:0000313" key="6">
    <source>
        <dbReference type="Proteomes" id="UP000078546"/>
    </source>
</evidence>
<feature type="coiled-coil region" evidence="1">
    <location>
        <begin position="910"/>
        <end position="937"/>
    </location>
</feature>
<dbReference type="InterPro" id="IPR019448">
    <property type="entry name" value="NT-C2"/>
</dbReference>